<evidence type="ECO:0000256" key="2">
    <source>
        <dbReference type="ARBA" id="ARBA00010875"/>
    </source>
</evidence>
<evidence type="ECO:0000256" key="5">
    <source>
        <dbReference type="ARBA" id="ARBA00022759"/>
    </source>
</evidence>
<organism evidence="8">
    <name type="scientific">hydrothermal vent metagenome</name>
    <dbReference type="NCBI Taxonomy" id="652676"/>
    <lineage>
        <taxon>unclassified sequences</taxon>
        <taxon>metagenomes</taxon>
        <taxon>ecological metagenomes</taxon>
    </lineage>
</organism>
<keyword evidence="5" id="KW-0255">Endonuclease</keyword>
<dbReference type="AlphaFoldDB" id="A0A160TWP9"/>
<keyword evidence="3" id="KW-0540">Nuclease</keyword>
<evidence type="ECO:0000313" key="8">
    <source>
        <dbReference type="EMBL" id="CUS53435.1"/>
    </source>
</evidence>
<dbReference type="EMBL" id="CZRL01000097">
    <property type="protein sequence ID" value="CUS53435.1"/>
    <property type="molecule type" value="Genomic_DNA"/>
</dbReference>
<gene>
    <name evidence="8" type="ORF">MGWOODY_XGa1434</name>
</gene>
<dbReference type="HAMAP" id="MF_00009">
    <property type="entry name" value="Endoribonucl_YbeY"/>
    <property type="match status" value="1"/>
</dbReference>
<reference evidence="8" key="1">
    <citation type="submission" date="2015-10" db="EMBL/GenBank/DDBJ databases">
        <authorList>
            <person name="Gilbert D.G."/>
        </authorList>
    </citation>
    <scope>NUCLEOTIDE SEQUENCE</scope>
</reference>
<keyword evidence="6 8" id="KW-0378">Hydrolase</keyword>
<accession>A0A160TWP9</accession>
<evidence type="ECO:0000256" key="6">
    <source>
        <dbReference type="ARBA" id="ARBA00022801"/>
    </source>
</evidence>
<protein>
    <submittedName>
        <fullName evidence="8">Metal-dependent hydrolase YbeY, involved in rRNA and/or ribosome maturation and assembly</fullName>
    </submittedName>
</protein>
<dbReference type="GO" id="GO:0046872">
    <property type="term" value="F:metal ion binding"/>
    <property type="evidence" value="ECO:0007669"/>
    <property type="project" value="UniProtKB-KW"/>
</dbReference>
<keyword evidence="7" id="KW-0862">Zinc</keyword>
<dbReference type="NCBIfam" id="TIGR00043">
    <property type="entry name" value="rRNA maturation RNase YbeY"/>
    <property type="match status" value="1"/>
</dbReference>
<dbReference type="GO" id="GO:0006364">
    <property type="term" value="P:rRNA processing"/>
    <property type="evidence" value="ECO:0007669"/>
    <property type="project" value="InterPro"/>
</dbReference>
<dbReference type="PANTHER" id="PTHR46986">
    <property type="entry name" value="ENDORIBONUCLEASE YBEY, CHLOROPLASTIC"/>
    <property type="match status" value="1"/>
</dbReference>
<comment type="cofactor">
    <cofactor evidence="1">
        <name>Zn(2+)</name>
        <dbReference type="ChEBI" id="CHEBI:29105"/>
    </cofactor>
</comment>
<name>A0A160TWP9_9ZZZZ</name>
<dbReference type="GO" id="GO:0004519">
    <property type="term" value="F:endonuclease activity"/>
    <property type="evidence" value="ECO:0007669"/>
    <property type="project" value="UniProtKB-KW"/>
</dbReference>
<comment type="similarity">
    <text evidence="2">Belongs to the endoribonuclease YbeY family.</text>
</comment>
<dbReference type="Gene3D" id="3.40.390.30">
    <property type="entry name" value="Metalloproteases ('zincins'), catalytic domain"/>
    <property type="match status" value="1"/>
</dbReference>
<dbReference type="Pfam" id="PF02130">
    <property type="entry name" value="YbeY"/>
    <property type="match status" value="1"/>
</dbReference>
<dbReference type="InterPro" id="IPR023091">
    <property type="entry name" value="MetalPrtase_cat_dom_sf_prd"/>
</dbReference>
<proteinExistence type="inferred from homology"/>
<dbReference type="SUPFAM" id="SSF55486">
    <property type="entry name" value="Metalloproteases ('zincins'), catalytic domain"/>
    <property type="match status" value="1"/>
</dbReference>
<evidence type="ECO:0000256" key="1">
    <source>
        <dbReference type="ARBA" id="ARBA00001947"/>
    </source>
</evidence>
<dbReference type="GO" id="GO:0004222">
    <property type="term" value="F:metalloendopeptidase activity"/>
    <property type="evidence" value="ECO:0007669"/>
    <property type="project" value="InterPro"/>
</dbReference>
<sequence length="152" mass="16817">MNTAIEVQLSLDDELVPDGSRITAWVDCALKSVQKRAVSITVRVVTQDEMQNLNVRFRNQNSATNVLSFPSDNFGSQRTGVSGDIVVCSVVVQTEAQEQNKAADAHWAHIIIHGVLHLCGYDHITDAVATDMESLEVLILRQLGFPDPYQLR</sequence>
<keyword evidence="4" id="KW-0479">Metal-binding</keyword>
<evidence type="ECO:0000256" key="4">
    <source>
        <dbReference type="ARBA" id="ARBA00022723"/>
    </source>
</evidence>
<dbReference type="InterPro" id="IPR002036">
    <property type="entry name" value="YbeY"/>
</dbReference>
<evidence type="ECO:0000256" key="3">
    <source>
        <dbReference type="ARBA" id="ARBA00022722"/>
    </source>
</evidence>
<evidence type="ECO:0000256" key="7">
    <source>
        <dbReference type="ARBA" id="ARBA00022833"/>
    </source>
</evidence>
<dbReference type="PANTHER" id="PTHR46986:SF1">
    <property type="entry name" value="ENDORIBONUCLEASE YBEY, CHLOROPLASTIC"/>
    <property type="match status" value="1"/>
</dbReference>